<feature type="domain" description="Ig-like" evidence="2">
    <location>
        <begin position="865"/>
        <end position="999"/>
    </location>
</feature>
<feature type="compositionally biased region" description="Low complexity" evidence="1">
    <location>
        <begin position="2540"/>
        <end position="2563"/>
    </location>
</feature>
<feature type="region of interest" description="Disordered" evidence="1">
    <location>
        <begin position="157"/>
        <end position="206"/>
    </location>
</feature>
<feature type="domain" description="Bacterial Ig-like" evidence="3">
    <location>
        <begin position="345"/>
        <end position="405"/>
    </location>
</feature>
<evidence type="ECO:0000256" key="1">
    <source>
        <dbReference type="SAM" id="MobiDB-lite"/>
    </source>
</evidence>
<keyword evidence="6" id="KW-1185">Reference proteome</keyword>
<dbReference type="Pfam" id="PF13750">
    <property type="entry name" value="Big_3_3"/>
    <property type="match status" value="1"/>
</dbReference>
<evidence type="ECO:0000313" key="6">
    <source>
        <dbReference type="Proteomes" id="UP001246690"/>
    </source>
</evidence>
<dbReference type="InterPro" id="IPR022038">
    <property type="entry name" value="Ig-like_bact"/>
</dbReference>
<evidence type="ECO:0000313" key="5">
    <source>
        <dbReference type="EMBL" id="WMY75339.1"/>
    </source>
</evidence>
<protein>
    <submittedName>
        <fullName evidence="5">Ig-like domain-containing protein</fullName>
    </submittedName>
</protein>
<feature type="region of interest" description="Disordered" evidence="1">
    <location>
        <begin position="2540"/>
        <end position="2572"/>
    </location>
</feature>
<dbReference type="EMBL" id="CP133838">
    <property type="protein sequence ID" value="WMY75339.1"/>
    <property type="molecule type" value="Genomic_DNA"/>
</dbReference>
<evidence type="ECO:0000259" key="4">
    <source>
        <dbReference type="Pfam" id="PF22783"/>
    </source>
</evidence>
<feature type="compositionally biased region" description="Gly residues" evidence="1">
    <location>
        <begin position="157"/>
        <end position="178"/>
    </location>
</feature>
<dbReference type="RefSeq" id="WP_309877727.1">
    <property type="nucleotide sequence ID" value="NZ_CP133838.1"/>
</dbReference>
<dbReference type="InterPro" id="IPR049826">
    <property type="entry name" value="Ig-like_ice"/>
</dbReference>
<dbReference type="NCBIfam" id="NF033677">
    <property type="entry name" value="biofilm_BapA_N"/>
    <property type="match status" value="1"/>
</dbReference>
<dbReference type="NCBIfam" id="NF033510">
    <property type="entry name" value="Ca_tandemer"/>
    <property type="match status" value="22"/>
</dbReference>
<evidence type="ECO:0000259" key="2">
    <source>
        <dbReference type="Pfam" id="PF13750"/>
    </source>
</evidence>
<evidence type="ECO:0000259" key="3">
    <source>
        <dbReference type="Pfam" id="PF19077"/>
    </source>
</evidence>
<sequence length="2739" mass="277619">MATQNNLPGSVRITGFDNGELISQFSGGSDRVVNLTKPSIVRVQASPESVNYYERQGDDLIVHMKDGSTVRYQHFFTLDANGHHSELYFDDQTGSHHALFPFANEAGPATAQTVVPTYADSAVVAAASEEGSNNALLWIGAGLLAAGGIALAAGGGGGGGGGGGSDNNNGGGGQGGNVGNANGDSNNGGNNNGSNSGGNDPAAQPQVSTLTINPFAGDNVVSAVETLESQIVSGNTQAFNAGRTISITIEGQTWTGTVNSDGSWNISIPAGTLQQLAAGTHTLTVTLVDVNGVTLTQTQDFTVDLTVPAPTIDTPFGDGFLNLAEQGQDQIITGKTGITGPGQGVVLEFNGQSYTATVDENGNWQVTIPASALQAVPDGVAQMTVSVVDANGNVAEQSIDVTVDTVAPALAITDIGNNGVIDGLMINSGQDQIVRGTSDAKEAGDKVTVTFNGKTYDTTVDQNGNWQVNIPAADLAGKEGNNTVSAVITDPAGNTAAASKDFSLTTAVITLNNFAGDNVLDGAEMQINQILSGTTENIPVGTTVVINFAGTTYNVLVETGGVWHLDLTPAQLALADGSYTISVTVPGYVNTAVSESFTVNTTQPAIAIEIISTDDVLNASEIQQPITISGVTTLLGAAITVTFNNKTYVLVADGAGRWSAQIPAEDLAGLKDGPFDVQAQATLGGQTANVSHTFVVDTTAPVVTIDAVTPDNIVNATEAGAALTITGKVTPLDVNFAHQVTVTINGKTFTGNVNSDGTWSVQADANVLNGVQDGDVTIKASVNDAAGNTGNADHLLTLDTTPPALTIDTGFLQDGKLNFNESQADQILSGQTEAGAKVSLVINGKTLQTLADDSGHWSLTLSSGDLKTLKQGANSLELTATDVAGNNTDGSVSIDVKTTGLPTLTLDTLFGDGAVNSFEALDGGKITGTALNLPTGTEVTVVIGSPPKQVTVSGTVDGTGHWSATVPPNDMKILSDGQCNVTVTASDSYGNVGTASGSMEILIHQLPHAVLTPPLFVDGYLNLAEAQAGQALTGNSGIIGGGQFVTVEINGKPFKGDVDSNGNWTVHLPPNVLLALADGTSTIQVILTDRASNIDVSPDYSFEVRTHVLPNPGLDKPFGDGVLNAIEASTDETIGGKTGFATNAGQTVMVSVDNGAARAASVKADGSWELTLTSAELKAYPDGNVPVKVTVTDIAGNVGVANGSFTAQTHNVPVLTINTPFVDGVLNYDEAHAVGGQVITGSTGISGAGQIVKVTIGGLTVDAVVQANGDWSATIPGSKLTDLVNGENYPISVTVTDSVGNTDTESASAVVHVKKPEPTIDLLFGDEILNISEAAGPLTLSGTTGLTGGGQAVKVTIDLNGVIYNADVTTGGVWTLNLPAGALQGLTGTSHGISVTATDAYGNSATVNDGFTTAFTAPTVTLTTPLFTDNIVGTAEAGVAQILSGTLTTATTGTPVVHVIIGGKDFTATVTGNTWTLDLTGSSDWVGVAQGVQNVVVTISDTAHNTGSTSAPLTILTLAPTLTVDAFAGNNDLSYEESQHGVTLTGSSTHLLAGQQINVELAGKTFTTTIQANGSWSVMLTPEQLATLDEGGQTLKVTATDSAGNNASTPGVPVTIDHTAPPESVSINTIGGDGYLNIDELAGTVTISGKATGSTTTVTVTLNGTEVGTATVAGGIWSLTLSPANKDLLAEGVNAITATGQGAQDSITVTVDSSRPTITVDPFADNDIVDVNESKSSQLLSGTASVEDIGRDITIQLNGKNYFATVLAGGNWSVSIPQADVANLPQDQQNITLTLTDAAGNTKTVTHEITVATVAPLLEVDALGVGNLLTAVEIIGGLPLGGRGDPGDTVHITLGPISLTALVDETGHWKVQLPEVDLGKLTDGAQVIGLSVSDQNGNVTTANVVLNVAINKDLGVLIPDLFATDGILNVAESLVTQVITGKATGDYRDATVTVTLLGFTVTVPVSADGSWSVSVPPSTWIGLTQDTAGLDVSIKDINGNTTNTLVNIDLALTDLPVVGNVIASVDNIINKADTAVAQTVTGVVQGVEAGTEVLLKIGGSVISTTVDATGHWIASLPPALLAALPDGTAALKVSVTDKFGNLVESNVNLTVLSHNLPTITLNPLFGDGVLSIVELVNGVISGTATGLNGRTISLSINGAQQLTATVDANGKWSAALTPDVIGILQGLGTGNVSVSASATDLVGNPAASATVGLKLDLIAPVLNSVTLFGDGLLSAVDATLAQTITGSVGHAPSGSVVTVALGGKTFDGTVASDGSFKINLSPSDLLGLSDGNLIPRVTITTIDGNTSSVNLPAVTVAVANLPKVIIDSVFGGDGYLNVSEAGSGQTLTGKITAGITDGAKVVVTIGGTNYDTTVAANGTWSLPVPNTVLKGLQNGALHIGVTVTDKVGNTNTDGANTIVKLTTPGLSFNALATLNILTLLTKGLTLSGGSTNLGSGAVVHIGLLNNTVSTTAITDSNGNWTATIGLGLNLLELLSLSSAVNLYASDLAGNTGYLNVGLGGDIISTTPPAAPMMMMASMSETNTTGDETSTTHSTSTTSNNTTETTEHSADTSGDAAAYTIGGLSIDLADGTTVSGDTLHGSTGNDTVHLSTLGFVQIDGGAGIDTLVLDGVNMTLDLVAEGSKIQHIEIFDLGLSGTNSITLNLNEALNITDKPEDDLLIKGAKGDQVNLVNGTGDVWEVAGQREINGVEYDVYHNSSQLSSNTLGDVLIQQGLHVNLV</sequence>
<reference evidence="5 6" key="1">
    <citation type="submission" date="2023-09" db="EMBL/GenBank/DDBJ databases">
        <title>Buttiauxella selenatireducens sp. nov., isolated from the rhizosphere of Cardamine hupingshanesis.</title>
        <authorList>
            <person name="Zhang S."/>
            <person name="Xu Z."/>
            <person name="Wang H."/>
            <person name="Guo Y."/>
        </authorList>
    </citation>
    <scope>NUCLEOTIDE SEQUENCE [LARGE SCALE GENOMIC DNA]</scope>
    <source>
        <strain evidence="5 6">R73</strain>
    </source>
</reference>
<feature type="domain" description="Biofilm-associated protein BapA-like prefix-like" evidence="4">
    <location>
        <begin position="31"/>
        <end position="96"/>
    </location>
</feature>
<name>A0ABY9SD58_9ENTR</name>
<accession>A0ABY9SD58</accession>
<feature type="compositionally biased region" description="Low complexity" evidence="1">
    <location>
        <begin position="179"/>
        <end position="199"/>
    </location>
</feature>
<dbReference type="Gene3D" id="2.60.40.10">
    <property type="entry name" value="Immunoglobulins"/>
    <property type="match status" value="22"/>
</dbReference>
<dbReference type="NCBIfam" id="NF012196">
    <property type="entry name" value="Ig_like_ice"/>
    <property type="match status" value="1"/>
</dbReference>
<organism evidence="5 6">
    <name type="scientific">Buttiauxella selenatireducens</name>
    <dbReference type="NCBI Taxonomy" id="3073902"/>
    <lineage>
        <taxon>Bacteria</taxon>
        <taxon>Pseudomonadati</taxon>
        <taxon>Pseudomonadota</taxon>
        <taxon>Gammaproteobacteria</taxon>
        <taxon>Enterobacterales</taxon>
        <taxon>Enterobacteriaceae</taxon>
        <taxon>Buttiauxella</taxon>
    </lineage>
</organism>
<proteinExistence type="predicted"/>
<feature type="domain" description="Bacterial Ig-like" evidence="3">
    <location>
        <begin position="442"/>
        <end position="503"/>
    </location>
</feature>
<dbReference type="Proteomes" id="UP001246690">
    <property type="component" value="Chromosome"/>
</dbReference>
<dbReference type="Pfam" id="PF19077">
    <property type="entry name" value="Big_13"/>
    <property type="match status" value="2"/>
</dbReference>
<gene>
    <name evidence="5" type="ORF">RHD99_05065</name>
</gene>
<dbReference type="Pfam" id="PF22783">
    <property type="entry name" value="BapA_N"/>
    <property type="match status" value="1"/>
</dbReference>
<dbReference type="InterPro" id="IPR044016">
    <property type="entry name" value="Big_13"/>
</dbReference>
<dbReference type="InterPro" id="IPR048051">
    <property type="entry name" value="BapA-like_prefix-like"/>
</dbReference>
<dbReference type="InterPro" id="IPR013783">
    <property type="entry name" value="Ig-like_fold"/>
</dbReference>